<feature type="domain" description="CUB" evidence="6">
    <location>
        <begin position="5"/>
        <end position="134"/>
    </location>
</feature>
<evidence type="ECO:0000256" key="5">
    <source>
        <dbReference type="SAM" id="SignalP"/>
    </source>
</evidence>
<dbReference type="PROSITE" id="PS01180">
    <property type="entry name" value="CUB"/>
    <property type="match status" value="2"/>
</dbReference>
<dbReference type="AlphaFoldDB" id="A0AAV2LY56"/>
<comment type="caution">
    <text evidence="4">Lacks conserved residue(s) required for the propagation of feature annotation.</text>
</comment>
<keyword evidence="3 4" id="KW-1015">Disulfide bond</keyword>
<dbReference type="EMBL" id="OZ035827">
    <property type="protein sequence ID" value="CAL1605969.1"/>
    <property type="molecule type" value="Genomic_DNA"/>
</dbReference>
<dbReference type="Gene3D" id="2.60.120.290">
    <property type="entry name" value="Spermadhesin, CUB domain"/>
    <property type="match status" value="2"/>
</dbReference>
<keyword evidence="8" id="KW-1185">Reference proteome</keyword>
<evidence type="ECO:0000256" key="1">
    <source>
        <dbReference type="ARBA" id="ARBA00022588"/>
    </source>
</evidence>
<dbReference type="SMART" id="SM00042">
    <property type="entry name" value="CUB"/>
    <property type="match status" value="2"/>
</dbReference>
<dbReference type="SUPFAM" id="SSF49854">
    <property type="entry name" value="Spermadhesin, CUB domain"/>
    <property type="match status" value="2"/>
</dbReference>
<name>A0AAV2LY56_KNICA</name>
<organism evidence="7 8">
    <name type="scientific">Knipowitschia caucasica</name>
    <name type="common">Caucasian dwarf goby</name>
    <name type="synonym">Pomatoschistus caucasicus</name>
    <dbReference type="NCBI Taxonomy" id="637954"/>
    <lineage>
        <taxon>Eukaryota</taxon>
        <taxon>Metazoa</taxon>
        <taxon>Chordata</taxon>
        <taxon>Craniata</taxon>
        <taxon>Vertebrata</taxon>
        <taxon>Euteleostomi</taxon>
        <taxon>Actinopterygii</taxon>
        <taxon>Neopterygii</taxon>
        <taxon>Teleostei</taxon>
        <taxon>Neoteleostei</taxon>
        <taxon>Acanthomorphata</taxon>
        <taxon>Gobiaria</taxon>
        <taxon>Gobiiformes</taxon>
        <taxon>Gobioidei</taxon>
        <taxon>Gobiidae</taxon>
        <taxon>Gobiinae</taxon>
        <taxon>Knipowitschia</taxon>
    </lineage>
</organism>
<evidence type="ECO:0000259" key="6">
    <source>
        <dbReference type="PROSITE" id="PS01180"/>
    </source>
</evidence>
<keyword evidence="2" id="KW-0391">Immunity</keyword>
<dbReference type="GO" id="GO:0004252">
    <property type="term" value="F:serine-type endopeptidase activity"/>
    <property type="evidence" value="ECO:0007669"/>
    <property type="project" value="TreeGrafter"/>
</dbReference>
<dbReference type="InterPro" id="IPR035914">
    <property type="entry name" value="Sperma_CUB_dom_sf"/>
</dbReference>
<dbReference type="InterPro" id="IPR000859">
    <property type="entry name" value="CUB_dom"/>
</dbReference>
<dbReference type="FunFam" id="2.60.120.290:FF:000012">
    <property type="entry name" value="mannan-binding lectin serine protease 1 isoform X1"/>
    <property type="match status" value="1"/>
</dbReference>
<feature type="signal peptide" evidence="5">
    <location>
        <begin position="1"/>
        <end position="22"/>
    </location>
</feature>
<dbReference type="GO" id="GO:0045087">
    <property type="term" value="P:innate immune response"/>
    <property type="evidence" value="ECO:0007669"/>
    <property type="project" value="UniProtKB-KW"/>
</dbReference>
<gene>
    <name evidence="7" type="ORF">KC01_LOCUS33257</name>
</gene>
<accession>A0AAV2LY56</accession>
<feature type="disulfide bond" evidence="4">
    <location>
        <begin position="137"/>
        <end position="164"/>
    </location>
</feature>
<keyword evidence="5" id="KW-0732">Signal</keyword>
<proteinExistence type="predicted"/>
<evidence type="ECO:0000313" key="8">
    <source>
        <dbReference type="Proteomes" id="UP001497482"/>
    </source>
</evidence>
<reference evidence="7 8" key="1">
    <citation type="submission" date="2024-04" db="EMBL/GenBank/DDBJ databases">
        <authorList>
            <person name="Waldvogel A.-M."/>
            <person name="Schoenle A."/>
        </authorList>
    </citation>
    <scope>NUCLEOTIDE SEQUENCE [LARGE SCALE GENOMIC DNA]</scope>
</reference>
<feature type="domain" description="CUB" evidence="6">
    <location>
        <begin position="137"/>
        <end position="225"/>
    </location>
</feature>
<dbReference type="GO" id="GO:0005615">
    <property type="term" value="C:extracellular space"/>
    <property type="evidence" value="ECO:0007669"/>
    <property type="project" value="TreeGrafter"/>
</dbReference>
<evidence type="ECO:0000256" key="3">
    <source>
        <dbReference type="ARBA" id="ARBA00023157"/>
    </source>
</evidence>
<dbReference type="PANTHER" id="PTHR24255">
    <property type="entry name" value="COMPLEMENT COMPONENT 1, S SUBCOMPONENT-RELATED"/>
    <property type="match status" value="1"/>
</dbReference>
<dbReference type="Proteomes" id="UP001497482">
    <property type="component" value="Chromosome 5"/>
</dbReference>
<sequence length="225" mass="24962">MASGCHVLALLAVLHVCVEVTGLYGSFSSPGFPHPYPDNQLQAWNISAPVGHRLKLYFTHFSLEPSDQCEYDYVQVFVEGNETLRFCGEQEKSDEGSPRNTVIISATNLLSVVFKSDFSNEERFTGFQAFYTSEVPCETQILTDPSGVLSSPGYPNPYPPMTKCNHTITLPEGFRILLDFSEPFDIESHPEVPCPYDLLRGLPAQSFSDEVIVCGNSLWDPTSGH</sequence>
<feature type="chain" id="PRO_5043561979" description="CUB domain-containing protein" evidence="5">
    <location>
        <begin position="23"/>
        <end position="225"/>
    </location>
</feature>
<dbReference type="Pfam" id="PF00431">
    <property type="entry name" value="CUB"/>
    <property type="match status" value="2"/>
</dbReference>
<dbReference type="CDD" id="cd00041">
    <property type="entry name" value="CUB"/>
    <property type="match status" value="2"/>
</dbReference>
<evidence type="ECO:0000256" key="2">
    <source>
        <dbReference type="ARBA" id="ARBA00022859"/>
    </source>
</evidence>
<protein>
    <recommendedName>
        <fullName evidence="6">CUB domain-containing protein</fullName>
    </recommendedName>
</protein>
<dbReference type="PANTHER" id="PTHR24255:SF10">
    <property type="entry name" value="MANNAN-BINDING LECTIN SERINE PROTEASE 2"/>
    <property type="match status" value="1"/>
</dbReference>
<keyword evidence="1" id="KW-0399">Innate immunity</keyword>
<evidence type="ECO:0000313" key="7">
    <source>
        <dbReference type="EMBL" id="CAL1605969.1"/>
    </source>
</evidence>
<evidence type="ECO:0000256" key="4">
    <source>
        <dbReference type="PROSITE-ProRule" id="PRU00059"/>
    </source>
</evidence>